<evidence type="ECO:0000313" key="2">
    <source>
        <dbReference type="EMBL" id="NYD52007.1"/>
    </source>
</evidence>
<dbReference type="InterPro" id="IPR010775">
    <property type="entry name" value="DUF1365"/>
</dbReference>
<reference evidence="2 3" key="1">
    <citation type="submission" date="2020-07" db="EMBL/GenBank/DDBJ databases">
        <title>Sequencing the genomes of 1000 actinobacteria strains.</title>
        <authorList>
            <person name="Klenk H.-P."/>
        </authorList>
    </citation>
    <scope>NUCLEOTIDE SEQUENCE [LARGE SCALE GENOMIC DNA]</scope>
    <source>
        <strain evidence="2 3">DSM 40398</strain>
    </source>
</reference>
<evidence type="ECO:0008006" key="4">
    <source>
        <dbReference type="Google" id="ProtNLM"/>
    </source>
</evidence>
<gene>
    <name evidence="2" type="ORF">BJY14_007990</name>
</gene>
<organism evidence="2 3">
    <name type="scientific">Actinomadura luteofluorescens</name>
    <dbReference type="NCBI Taxonomy" id="46163"/>
    <lineage>
        <taxon>Bacteria</taxon>
        <taxon>Bacillati</taxon>
        <taxon>Actinomycetota</taxon>
        <taxon>Actinomycetes</taxon>
        <taxon>Streptosporangiales</taxon>
        <taxon>Thermomonosporaceae</taxon>
        <taxon>Actinomadura</taxon>
    </lineage>
</organism>
<dbReference type="RefSeq" id="WP_312879656.1">
    <property type="nucleotide sequence ID" value="NZ_JACCBA010000001.1"/>
</dbReference>
<dbReference type="Proteomes" id="UP000529783">
    <property type="component" value="Unassembled WGS sequence"/>
</dbReference>
<keyword evidence="3" id="KW-1185">Reference proteome</keyword>
<evidence type="ECO:0000256" key="1">
    <source>
        <dbReference type="SAM" id="MobiDB-lite"/>
    </source>
</evidence>
<dbReference type="Pfam" id="PF07103">
    <property type="entry name" value="DUF1365"/>
    <property type="match status" value="1"/>
</dbReference>
<dbReference type="PANTHER" id="PTHR33973:SF4">
    <property type="entry name" value="OS07G0153300 PROTEIN"/>
    <property type="match status" value="1"/>
</dbReference>
<evidence type="ECO:0000313" key="3">
    <source>
        <dbReference type="Proteomes" id="UP000529783"/>
    </source>
</evidence>
<protein>
    <recommendedName>
        <fullName evidence="4">DUF1365 domain-containing protein</fullName>
    </recommendedName>
</protein>
<feature type="region of interest" description="Disordered" evidence="1">
    <location>
        <begin position="226"/>
        <end position="249"/>
    </location>
</feature>
<accession>A0A7Y9EQD9</accession>
<dbReference type="AlphaFoldDB" id="A0A7Y9EQD9"/>
<dbReference type="EMBL" id="JACCBA010000001">
    <property type="protein sequence ID" value="NYD52007.1"/>
    <property type="molecule type" value="Genomic_DNA"/>
</dbReference>
<dbReference type="PANTHER" id="PTHR33973">
    <property type="entry name" value="OS07G0153300 PROTEIN"/>
    <property type="match status" value="1"/>
</dbReference>
<proteinExistence type="predicted"/>
<comment type="caution">
    <text evidence="2">The sequence shown here is derived from an EMBL/GenBank/DDBJ whole genome shotgun (WGS) entry which is preliminary data.</text>
</comment>
<sequence length="249" mass="27672">MTVPALYACTLAHTRPAPVRHAFRYRTYLWLVDLDALPSPRWPMRVLADFRARDHAGDPARSIRDGLDGFLAEHGIRTGGGQTLMLTHARVLGHVFNPLTVYWCFAASGDLRCVVAEVHNTYGGRHRYLLHTGADGRAETAKEFFVSPFYPVDGVYRMSLPVPGEELALTIRLHRGDGPPFVATLRGVRRPATKSGLLRMFLRHPCAPLVGAVRIRVQGVGLYLRGMRPHPRPARRDPSGAVSKGRVRS</sequence>
<name>A0A7Y9EQD9_9ACTN</name>